<dbReference type="PANTHER" id="PTHR43747">
    <property type="entry name" value="FAD-BINDING PROTEIN"/>
    <property type="match status" value="1"/>
</dbReference>
<dbReference type="EMBL" id="BMYR01000006">
    <property type="protein sequence ID" value="GGW60710.1"/>
    <property type="molecule type" value="Genomic_DNA"/>
</dbReference>
<dbReference type="Gene3D" id="3.50.50.60">
    <property type="entry name" value="FAD/NAD(P)-binding domain"/>
    <property type="match status" value="1"/>
</dbReference>
<sequence length="505" mass="56962">MQTLTQNPQPATTSAVKTVVIAGGGTAGWVAAAALSKRLKGLVKVVLVESADIGTVGVGESTIPPVQLFHNLLGIDEQAFMRATHATFKLGISFEHWGQQGDRYIHPFGKTGQGSFLADFQHYYLHGLQHAITAPLGEYCYEHQAAASGKFAKTEQAALSYAYHIDAGRYARFLREFSEAQGAVRIEGKITHVQQQVNGDIRALILESGQEISGDLFIDCTGFQALLIEKTLQTGFERWDHWLPCNKAVVVQTECGATLPPYTRAIAHDSGWRWQIPLQHRMGNGLVYANDFLSDEHAQQRLLTSMDTPTVTSPRMLHYQSGRRKKFWHKNCVALGLSSGFIEPLESTSIYLFMNGVIRLLRLFPFDGMAQPLIDEYNQQSISELEKIRDFIILHYHQTERNDSPFWQYCKNMPIPDSLAHRIALFRENAHAFQTGEELFRLESWTHVMLGQRLQPQSYHKLVAALSPQDLKHHLQQIRETIQGAVSRLPAHRDFIRQYCQAQPS</sequence>
<dbReference type="SUPFAM" id="SSF51905">
    <property type="entry name" value="FAD/NAD(P)-binding domain"/>
    <property type="match status" value="1"/>
</dbReference>
<gene>
    <name evidence="1" type="ORF">GCM10008111_16000</name>
</gene>
<keyword evidence="2" id="KW-1185">Reference proteome</keyword>
<protein>
    <submittedName>
        <fullName evidence="1">Tryptophan halogenase</fullName>
    </submittedName>
</protein>
<dbReference type="InterPro" id="IPR033856">
    <property type="entry name" value="Trp_halogen"/>
</dbReference>
<comment type="caution">
    <text evidence="1">The sequence shown here is derived from an EMBL/GenBank/DDBJ whole genome shotgun (WGS) entry which is preliminary data.</text>
</comment>
<dbReference type="PIRSF" id="PIRSF011396">
    <property type="entry name" value="Trp_halogenase"/>
    <property type="match status" value="1"/>
</dbReference>
<proteinExistence type="predicted"/>
<accession>A0ABQ2WPA0</accession>
<dbReference type="InterPro" id="IPR050816">
    <property type="entry name" value="Flavin-dep_Halogenase_NPB"/>
</dbReference>
<evidence type="ECO:0000313" key="1">
    <source>
        <dbReference type="EMBL" id="GGW60710.1"/>
    </source>
</evidence>
<dbReference type="InterPro" id="IPR036188">
    <property type="entry name" value="FAD/NAD-bd_sf"/>
</dbReference>
<dbReference type="RefSeq" id="WP_189482292.1">
    <property type="nucleotide sequence ID" value="NZ_BMYR01000006.1"/>
</dbReference>
<dbReference type="Proteomes" id="UP000634667">
    <property type="component" value="Unassembled WGS sequence"/>
</dbReference>
<evidence type="ECO:0000313" key="2">
    <source>
        <dbReference type="Proteomes" id="UP000634667"/>
    </source>
</evidence>
<dbReference type="InterPro" id="IPR006905">
    <property type="entry name" value="Flavin_halogenase"/>
</dbReference>
<dbReference type="PANTHER" id="PTHR43747:SF4">
    <property type="entry name" value="FLAVIN-DEPENDENT TRYPTOPHAN HALOGENASE"/>
    <property type="match status" value="1"/>
</dbReference>
<dbReference type="Pfam" id="PF04820">
    <property type="entry name" value="Trp_halogenase"/>
    <property type="match status" value="1"/>
</dbReference>
<reference evidence="2" key="1">
    <citation type="journal article" date="2019" name="Int. J. Syst. Evol. Microbiol.">
        <title>The Global Catalogue of Microorganisms (GCM) 10K type strain sequencing project: providing services to taxonomists for standard genome sequencing and annotation.</title>
        <authorList>
            <consortium name="The Broad Institute Genomics Platform"/>
            <consortium name="The Broad Institute Genome Sequencing Center for Infectious Disease"/>
            <person name="Wu L."/>
            <person name="Ma J."/>
        </authorList>
    </citation>
    <scope>NUCLEOTIDE SEQUENCE [LARGE SCALE GENOMIC DNA]</scope>
    <source>
        <strain evidence="2">KCTC 23723</strain>
    </source>
</reference>
<organism evidence="1 2">
    <name type="scientific">Alishewanella tabrizica</name>
    <dbReference type="NCBI Taxonomy" id="671278"/>
    <lineage>
        <taxon>Bacteria</taxon>
        <taxon>Pseudomonadati</taxon>
        <taxon>Pseudomonadota</taxon>
        <taxon>Gammaproteobacteria</taxon>
        <taxon>Alteromonadales</taxon>
        <taxon>Alteromonadaceae</taxon>
        <taxon>Alishewanella</taxon>
    </lineage>
</organism>
<name>A0ABQ2WPA0_9ALTE</name>